<dbReference type="eggNOG" id="KOG2425">
    <property type="taxonomic scope" value="Eukaryota"/>
</dbReference>
<dbReference type="KEGG" id="nve:5514696"/>
<evidence type="ECO:0000313" key="1">
    <source>
        <dbReference type="EMBL" id="EDO42851.1"/>
    </source>
</evidence>
<proteinExistence type="predicted"/>
<dbReference type="InParanoid" id="A7S0C1"/>
<dbReference type="AlphaFoldDB" id="A7S0C1"/>
<dbReference type="PANTHER" id="PTHR15002:SF0">
    <property type="entry name" value="RIBOSOMAL BIOGENESIS PROTEIN LAS1L"/>
    <property type="match status" value="1"/>
</dbReference>
<evidence type="ECO:0000313" key="2">
    <source>
        <dbReference type="Proteomes" id="UP000001593"/>
    </source>
</evidence>
<feature type="non-terminal residue" evidence="1">
    <location>
        <position position="156"/>
    </location>
</feature>
<gene>
    <name evidence="1" type="ORF">NEMVEDRAFT_v1g99862</name>
</gene>
<dbReference type="GO" id="GO:0006364">
    <property type="term" value="P:rRNA processing"/>
    <property type="evidence" value="ECO:0007669"/>
    <property type="project" value="InterPro"/>
</dbReference>
<dbReference type="Pfam" id="PF04031">
    <property type="entry name" value="Las1"/>
    <property type="match status" value="1"/>
</dbReference>
<dbReference type="Proteomes" id="UP000001593">
    <property type="component" value="Unassembled WGS sequence"/>
</dbReference>
<dbReference type="OMA" id="HISSIEH"/>
<dbReference type="EMBL" id="DS469560">
    <property type="protein sequence ID" value="EDO42851.1"/>
    <property type="molecule type" value="Genomic_DNA"/>
</dbReference>
<protein>
    <recommendedName>
        <fullName evidence="3">LAS1-like protein</fullName>
    </recommendedName>
</protein>
<dbReference type="OrthoDB" id="10263222at2759"/>
<dbReference type="InterPro" id="IPR007174">
    <property type="entry name" value="Las1"/>
</dbReference>
<accession>A7S0C1</accession>
<dbReference type="GO" id="GO:0004519">
    <property type="term" value="F:endonuclease activity"/>
    <property type="evidence" value="ECO:0007669"/>
    <property type="project" value="InterPro"/>
</dbReference>
<dbReference type="PANTHER" id="PTHR15002">
    <property type="entry name" value="RIBOSOMAL BIOGENESIS PROTEIN LAS1L"/>
    <property type="match status" value="1"/>
</dbReference>
<sequence length="156" mass="17596">MASNARVVCWSNREEWTQTYEYLYSFHDISLQRRGIARVLAWKSRSGGKLPLAVESTANLISALLESQTAQYSYSSQMTISMALVRFVNGFTDKSQKGVYARSVQSIADEIGLPDWLVDLRHESTHAAKLPSQQTLCAGVKVALDWLEEGYWKAQM</sequence>
<dbReference type="PhylomeDB" id="A7S0C1"/>
<keyword evidence="2" id="KW-1185">Reference proteome</keyword>
<organism evidence="1 2">
    <name type="scientific">Nematostella vectensis</name>
    <name type="common">Starlet sea anemone</name>
    <dbReference type="NCBI Taxonomy" id="45351"/>
    <lineage>
        <taxon>Eukaryota</taxon>
        <taxon>Metazoa</taxon>
        <taxon>Cnidaria</taxon>
        <taxon>Anthozoa</taxon>
        <taxon>Hexacorallia</taxon>
        <taxon>Actiniaria</taxon>
        <taxon>Edwardsiidae</taxon>
        <taxon>Nematostella</taxon>
    </lineage>
</organism>
<evidence type="ECO:0008006" key="3">
    <source>
        <dbReference type="Google" id="ProtNLM"/>
    </source>
</evidence>
<name>A7S0C1_NEMVE</name>
<dbReference type="HOGENOM" id="CLU_124766_0_0_1"/>
<reference evidence="1 2" key="1">
    <citation type="journal article" date="2007" name="Science">
        <title>Sea anemone genome reveals ancestral eumetazoan gene repertoire and genomic organization.</title>
        <authorList>
            <person name="Putnam N.H."/>
            <person name="Srivastava M."/>
            <person name="Hellsten U."/>
            <person name="Dirks B."/>
            <person name="Chapman J."/>
            <person name="Salamov A."/>
            <person name="Terry A."/>
            <person name="Shapiro H."/>
            <person name="Lindquist E."/>
            <person name="Kapitonov V.V."/>
            <person name="Jurka J."/>
            <person name="Genikhovich G."/>
            <person name="Grigoriev I.V."/>
            <person name="Lucas S.M."/>
            <person name="Steele R.E."/>
            <person name="Finnerty J.R."/>
            <person name="Technau U."/>
            <person name="Martindale M.Q."/>
            <person name="Rokhsar D.S."/>
        </authorList>
    </citation>
    <scope>NUCLEOTIDE SEQUENCE [LARGE SCALE GENOMIC DNA]</scope>
    <source>
        <strain evidence="2">CH2 X CH6</strain>
    </source>
</reference>
<dbReference type="STRING" id="45351.A7S0C1"/>
<dbReference type="GO" id="GO:0090730">
    <property type="term" value="C:Las1 complex"/>
    <property type="evidence" value="ECO:0007669"/>
    <property type="project" value="InterPro"/>
</dbReference>